<keyword evidence="3" id="KW-1185">Reference proteome</keyword>
<evidence type="ECO:0000256" key="1">
    <source>
        <dbReference type="SAM" id="SignalP"/>
    </source>
</evidence>
<dbReference type="RefSeq" id="WP_038462925.1">
    <property type="nucleotide sequence ID" value="NZ_CP008941.1"/>
</dbReference>
<dbReference type="EMBL" id="CP008941">
    <property type="protein sequence ID" value="AIK95648.1"/>
    <property type="molecule type" value="Genomic_DNA"/>
</dbReference>
<protein>
    <submittedName>
        <fullName evidence="2">Uncharacterized protein</fullName>
    </submittedName>
</protein>
<dbReference type="AlphaFoldDB" id="A0A077AVG8"/>
<dbReference type="OrthoDB" id="112232at2"/>
<evidence type="ECO:0000313" key="3">
    <source>
        <dbReference type="Proteomes" id="UP000028926"/>
    </source>
</evidence>
<name>A0A077AVG8_9PROT</name>
<dbReference type="InterPro" id="IPR011990">
    <property type="entry name" value="TPR-like_helical_dom_sf"/>
</dbReference>
<gene>
    <name evidence="2" type="ORF">ID47_01180</name>
</gene>
<accession>A0A077AVG8</accession>
<dbReference type="SUPFAM" id="SSF81901">
    <property type="entry name" value="HCP-like"/>
    <property type="match status" value="1"/>
</dbReference>
<dbReference type="SMART" id="SM00671">
    <property type="entry name" value="SEL1"/>
    <property type="match status" value="4"/>
</dbReference>
<proteinExistence type="predicted"/>
<reference evidence="2 3" key="1">
    <citation type="submission" date="2014-07" db="EMBL/GenBank/DDBJ databases">
        <title>Comparative genomic insights into amoeba endosymbionts belonging to the families of Holosporaceae and Candidatus Midichloriaceae within Rickettsiales.</title>
        <authorList>
            <person name="Wang Z."/>
            <person name="Wu M."/>
        </authorList>
    </citation>
    <scope>NUCLEOTIDE SEQUENCE [LARGE SCALE GENOMIC DNA]</scope>
    <source>
        <strain evidence="2">PRA3</strain>
    </source>
</reference>
<dbReference type="InterPro" id="IPR006597">
    <property type="entry name" value="Sel1-like"/>
</dbReference>
<dbReference type="KEGG" id="paca:ID47_01180"/>
<organism evidence="2 3">
    <name type="scientific">Candidatus Odyssella acanthamoebae</name>
    <dbReference type="NCBI Taxonomy" id="91604"/>
    <lineage>
        <taxon>Bacteria</taxon>
        <taxon>Pseudomonadati</taxon>
        <taxon>Pseudomonadota</taxon>
        <taxon>Alphaproteobacteria</taxon>
        <taxon>Holosporales</taxon>
        <taxon>Candidatus Paracaedibacteraceae</taxon>
        <taxon>Candidatus Odyssella</taxon>
    </lineage>
</organism>
<feature type="chain" id="PRO_5001717435" evidence="1">
    <location>
        <begin position="21"/>
        <end position="1214"/>
    </location>
</feature>
<dbReference type="Proteomes" id="UP000028926">
    <property type="component" value="Chromosome"/>
</dbReference>
<evidence type="ECO:0000313" key="2">
    <source>
        <dbReference type="EMBL" id="AIK95648.1"/>
    </source>
</evidence>
<dbReference type="HOGENOM" id="CLU_269334_0_0_5"/>
<sequence length="1214" mass="136041">MKKTRSFILLSLLCATTLCAYSMDSSLAGEASLEENRNRDVIRLKVKGMPIPSYPQEALLGAPLTPVSAEAEFQRGQALEQEGTSDSLAEAAQAYLAAGMNGHTPAFIRLGYMYEGGRLLPATAVEEFRFKDALAAYYIERGGSPEDPMGGFFFTTALPEDEETFDDGAGAAAGDHPTDRPLASLSDIQDDPALSIEEKFFKMGMWYEAAHRPGETIAQRRLRFAYAARFYEQSALWRFYPYAYTSLGHMYYFGKGIDISDSSSMASARLLAQEYYAKGADDDLNDPVAQFMMGFLLEQEKTEEADTQAQIYYQSAASYGYQPACFRLGVRCEQGQEDMSTPEKRQAAYAQAKDYYERVQAQGSEILPLIAQLINLPKDLSPQIARITLLKDQEASLQNPAYALTEYGFCKYLQSQLPSSLLPHWIHMSLTQYALTHGLSYNQNIMETAERVKSIVGLFSSSGQTYVIPGLNAHEQKDLAIQSSKILLNTAHAHQMRQMQLGQYLGQEDLKWKEKTSPDQGAPTHVEAWVSAITPLVKALHEASSPFDGQVFLPTLLSRLTQASASTLLLAADRAIPEGYIEKFNTPLLLIEEEAQGIFKKLKPYQRTLAQQIAFYKNLQDIKNHTGLPFSKALLGDIALARHLMKEANHEDTQENIIKHFQSALALKAYAEQKQLSLLEVKAELDEKARQIMAILSPQLHDFSGIGYHILQNLTGQTSERDAATEIARHYREKLIVTLTQDNLDNDWTNLEDLDPSYVSGSEEEEAAALTKLYDQTVNYIAQAEAALPQDQPHLNLKAVTYEDPALGIYGPIVYESLKDIQAQARELYQSGVIGDSEQEIYESLLNENIHSIRNLIAGLSLGNINMRAIDHIIDTLEGEDQGIAQKIDRKQNLLFMLRKSADWENGEDEKRLLAYTTLVGGTKGRCADGQATFFQEWVLEYVMNHLHEINVSHAPSITDMTLKIRLSILLQDYKRAFIEKHASPFLIGHAVHMGAYEDQTAMKTLLTQMMRLPLSLTGSYSRVLYPSFAIRHLEKPETTIQMKAVMDRFLNGGKIVYKDMRTTTSASGELIYHDKDEDDTPEPYRAEVSFDGMSLKTLSQEIRSALVDLKREQLVSEPLPGLVSAPRLTFVLGEAVVKDFLQHDPVIASFYSTFVQSNYSQGNIFFDHKAAFEKGTHLRYILRDAAILRLMEVTGYAIVPAGFYEGIPQSWKF</sequence>
<feature type="signal peptide" evidence="1">
    <location>
        <begin position="1"/>
        <end position="20"/>
    </location>
</feature>
<dbReference type="Gene3D" id="1.25.40.10">
    <property type="entry name" value="Tetratricopeptide repeat domain"/>
    <property type="match status" value="1"/>
</dbReference>
<keyword evidence="1" id="KW-0732">Signal</keyword>